<sequence>MENAIVRLQEANQKESTVNENLEQDVIELEALLEKTLEEYKKKVEQTNAVKDEIKMIENDIINSEKKQETINKCLEEKNKIIKDLQKTKETQPISCIDIKKIREKCSSLQRDIDAQVKYIQDYENQFFQEDLAIMALQKELQTKTKKCVQILEEVIDESTLEKIKIPESIQDLEIENIKNACLVLQEFKDKSKADSKDFTNQDNKAIIEKLNAENDRLQSELDCLEEKHNLLKEEINKLLNEHKKKMVELNKDLAAIEDKLSEIAKNVPENLEDLARRQSILADEMEAELQEFRRRAANLISERFKKFKEHKQEINVNIQFFKIKIPD</sequence>
<dbReference type="EMBL" id="ACPB03021727">
    <property type="status" value="NOT_ANNOTATED_CDS"/>
    <property type="molecule type" value="Genomic_DNA"/>
</dbReference>
<keyword evidence="2" id="KW-1185">Reference proteome</keyword>
<dbReference type="AlphaFoldDB" id="T1HFR0"/>
<dbReference type="Proteomes" id="UP000015103">
    <property type="component" value="Unassembled WGS sequence"/>
</dbReference>
<dbReference type="VEuPathDB" id="VectorBase:RPRC002882"/>
<dbReference type="InParanoid" id="T1HFR0"/>
<accession>T1HFR0</accession>
<dbReference type="EnsemblMetazoa" id="RPRC002882-RA">
    <property type="protein sequence ID" value="RPRC002882-PA"/>
    <property type="gene ID" value="RPRC002882"/>
</dbReference>
<protein>
    <submittedName>
        <fullName evidence="1">Uncharacterized protein</fullName>
    </submittedName>
</protein>
<dbReference type="HOGENOM" id="CLU_848134_0_0_1"/>
<proteinExistence type="predicted"/>
<reference evidence="1" key="1">
    <citation type="submission" date="2015-05" db="UniProtKB">
        <authorList>
            <consortium name="EnsemblMetazoa"/>
        </authorList>
    </citation>
    <scope>IDENTIFICATION</scope>
</reference>
<evidence type="ECO:0000313" key="2">
    <source>
        <dbReference type="Proteomes" id="UP000015103"/>
    </source>
</evidence>
<evidence type="ECO:0000313" key="1">
    <source>
        <dbReference type="EnsemblMetazoa" id="RPRC002882-PA"/>
    </source>
</evidence>
<name>T1HFR0_RHOPR</name>
<organism evidence="1 2">
    <name type="scientific">Rhodnius prolixus</name>
    <name type="common">Triatomid bug</name>
    <dbReference type="NCBI Taxonomy" id="13249"/>
    <lineage>
        <taxon>Eukaryota</taxon>
        <taxon>Metazoa</taxon>
        <taxon>Ecdysozoa</taxon>
        <taxon>Arthropoda</taxon>
        <taxon>Hexapoda</taxon>
        <taxon>Insecta</taxon>
        <taxon>Pterygota</taxon>
        <taxon>Neoptera</taxon>
        <taxon>Paraneoptera</taxon>
        <taxon>Hemiptera</taxon>
        <taxon>Heteroptera</taxon>
        <taxon>Panheteroptera</taxon>
        <taxon>Cimicomorpha</taxon>
        <taxon>Reduviidae</taxon>
        <taxon>Triatominae</taxon>
        <taxon>Rhodnius</taxon>
    </lineage>
</organism>
<dbReference type="OMA" id="CIDIKKI"/>